<proteinExistence type="inferred from homology"/>
<evidence type="ECO:0000259" key="9">
    <source>
        <dbReference type="PROSITE" id="PS51844"/>
    </source>
</evidence>
<keyword evidence="1" id="KW-0547">Nucleotide-binding</keyword>
<keyword evidence="3" id="KW-0112">Calmodulin-binding</keyword>
<dbReference type="GO" id="GO:0003779">
    <property type="term" value="F:actin binding"/>
    <property type="evidence" value="ECO:0007669"/>
    <property type="project" value="UniProtKB-KW"/>
</dbReference>
<dbReference type="Gramene" id="Solyc12g019920.1.1">
    <property type="protein sequence ID" value="Solyc12g019920.1.1.1"/>
    <property type="gene ID" value="Solyc12g019920.1"/>
</dbReference>
<dbReference type="PANTHER" id="PTHR13140">
    <property type="entry name" value="MYOSIN"/>
    <property type="match status" value="1"/>
</dbReference>
<dbReference type="InterPro" id="IPR036961">
    <property type="entry name" value="Kinesin_motor_dom_sf"/>
</dbReference>
<evidence type="ECO:0000256" key="3">
    <source>
        <dbReference type="ARBA" id="ARBA00022860"/>
    </source>
</evidence>
<dbReference type="Proteomes" id="UP000004994">
    <property type="component" value="Chromosome 12"/>
</dbReference>
<reference evidence="10" key="2">
    <citation type="submission" date="2019-01" db="UniProtKB">
        <authorList>
            <consortium name="EnsemblPlants"/>
        </authorList>
    </citation>
    <scope>IDENTIFICATION</scope>
    <source>
        <strain evidence="10">cv. Heinz 1706</strain>
    </source>
</reference>
<keyword evidence="11" id="KW-1185">Reference proteome</keyword>
<dbReference type="InterPro" id="IPR004009">
    <property type="entry name" value="SH3_Myosin"/>
</dbReference>
<reference evidence="10" key="1">
    <citation type="journal article" date="2012" name="Nature">
        <title>The tomato genome sequence provides insights into fleshy fruit evolution.</title>
        <authorList>
            <consortium name="Tomato Genome Consortium"/>
        </authorList>
    </citation>
    <scope>NUCLEOTIDE SEQUENCE [LARGE SCALE GENOMIC DNA]</scope>
    <source>
        <strain evidence="10">cv. Heinz 1706</strain>
    </source>
</reference>
<evidence type="ECO:0008006" key="12">
    <source>
        <dbReference type="Google" id="ProtNLM"/>
    </source>
</evidence>
<sequence length="127" mass="14293">MGILVNITVGFHVWIEDPSIAWIDAQVSEVNGQEVQLQTSDGRTVVANLSKTHPKVGDSPDGRVDDMTELSYFHEPGVLHYLATKYQLNEIYTYTGSILIAINPFQKFPDLYDGRMKAKYKGGFDRL</sequence>
<evidence type="ECO:0000256" key="6">
    <source>
        <dbReference type="ARBA" id="ARBA00023203"/>
    </source>
</evidence>
<dbReference type="GO" id="GO:0005516">
    <property type="term" value="F:calmodulin binding"/>
    <property type="evidence" value="ECO:0007669"/>
    <property type="project" value="UniProtKB-KW"/>
</dbReference>
<dbReference type="Gene3D" id="3.40.850.10">
    <property type="entry name" value="Kinesin motor domain"/>
    <property type="match status" value="1"/>
</dbReference>
<dbReference type="PROSITE" id="PS51456">
    <property type="entry name" value="MYOSIN_MOTOR"/>
    <property type="match status" value="1"/>
</dbReference>
<dbReference type="GO" id="GO:0003774">
    <property type="term" value="F:cytoskeletal motor activity"/>
    <property type="evidence" value="ECO:0007669"/>
    <property type="project" value="InterPro"/>
</dbReference>
<dbReference type="InterPro" id="IPR001609">
    <property type="entry name" value="Myosin_head_motor_dom-like"/>
</dbReference>
<evidence type="ECO:0000313" key="10">
    <source>
        <dbReference type="EnsemblPlants" id="Solyc12g019920.1.1.1"/>
    </source>
</evidence>
<comment type="similarity">
    <text evidence="7">Belongs to the TRAFAC class myosin-kinesin ATPase superfamily. Myosin family.</text>
</comment>
<feature type="domain" description="Myosin motor" evidence="8">
    <location>
        <begin position="62"/>
        <end position="127"/>
    </location>
</feature>
<comment type="caution">
    <text evidence="7">Lacks conserved residue(s) required for the propagation of feature annotation.</text>
</comment>
<dbReference type="Pfam" id="PF02736">
    <property type="entry name" value="Myosin_N"/>
    <property type="match status" value="1"/>
</dbReference>
<evidence type="ECO:0000256" key="1">
    <source>
        <dbReference type="ARBA" id="ARBA00022741"/>
    </source>
</evidence>
<accession>A0A3Q7J7A4</accession>
<protein>
    <recommendedName>
        <fullName evidence="12">Myosin motor domain-containing protein</fullName>
    </recommendedName>
</protein>
<dbReference type="InterPro" id="IPR027417">
    <property type="entry name" value="P-loop_NTPase"/>
</dbReference>
<keyword evidence="5" id="KW-0505">Motor protein</keyword>
<dbReference type="STRING" id="4081.A0A3Q7J7A4"/>
<keyword evidence="2" id="KW-0067">ATP-binding</keyword>
<evidence type="ECO:0000256" key="5">
    <source>
        <dbReference type="ARBA" id="ARBA00023175"/>
    </source>
</evidence>
<dbReference type="SUPFAM" id="SSF52540">
    <property type="entry name" value="P-loop containing nucleoside triphosphate hydrolases"/>
    <property type="match status" value="1"/>
</dbReference>
<keyword evidence="4 7" id="KW-0518">Myosin</keyword>
<evidence type="ECO:0000259" key="8">
    <source>
        <dbReference type="PROSITE" id="PS51456"/>
    </source>
</evidence>
<dbReference type="PROSITE" id="PS51844">
    <property type="entry name" value="SH3_LIKE"/>
    <property type="match status" value="1"/>
</dbReference>
<dbReference type="EnsemblPlants" id="Solyc12g019920.1.1">
    <property type="protein sequence ID" value="Solyc12g019920.1.1.1"/>
    <property type="gene ID" value="Solyc12g019920.1"/>
</dbReference>
<evidence type="ECO:0000256" key="4">
    <source>
        <dbReference type="ARBA" id="ARBA00023123"/>
    </source>
</evidence>
<dbReference type="PANTHER" id="PTHR13140:SF753">
    <property type="entry name" value="MYOSIN-9-LIKE"/>
    <property type="match status" value="1"/>
</dbReference>
<dbReference type="InParanoid" id="A0A3Q7J7A4"/>
<dbReference type="PaxDb" id="4081-Solyc12g019920.1.1"/>
<evidence type="ECO:0000313" key="11">
    <source>
        <dbReference type="Proteomes" id="UP000004994"/>
    </source>
</evidence>
<feature type="domain" description="Myosin N-terminal SH3-like" evidence="9">
    <location>
        <begin position="8"/>
        <end position="57"/>
    </location>
</feature>
<dbReference type="AlphaFoldDB" id="A0A3Q7J7A4"/>
<evidence type="ECO:0000256" key="7">
    <source>
        <dbReference type="PROSITE-ProRule" id="PRU00782"/>
    </source>
</evidence>
<evidence type="ECO:0000256" key="2">
    <source>
        <dbReference type="ARBA" id="ARBA00022840"/>
    </source>
</evidence>
<name>A0A3Q7J7A4_SOLLC</name>
<dbReference type="GO" id="GO:0016459">
    <property type="term" value="C:myosin complex"/>
    <property type="evidence" value="ECO:0007669"/>
    <property type="project" value="UniProtKB-KW"/>
</dbReference>
<dbReference type="Pfam" id="PF00063">
    <property type="entry name" value="Myosin_head"/>
    <property type="match status" value="1"/>
</dbReference>
<organism evidence="10">
    <name type="scientific">Solanum lycopersicum</name>
    <name type="common">Tomato</name>
    <name type="synonym">Lycopersicon esculentum</name>
    <dbReference type="NCBI Taxonomy" id="4081"/>
    <lineage>
        <taxon>Eukaryota</taxon>
        <taxon>Viridiplantae</taxon>
        <taxon>Streptophyta</taxon>
        <taxon>Embryophyta</taxon>
        <taxon>Tracheophyta</taxon>
        <taxon>Spermatophyta</taxon>
        <taxon>Magnoliopsida</taxon>
        <taxon>eudicotyledons</taxon>
        <taxon>Gunneridae</taxon>
        <taxon>Pentapetalae</taxon>
        <taxon>asterids</taxon>
        <taxon>lamiids</taxon>
        <taxon>Solanales</taxon>
        <taxon>Solanaceae</taxon>
        <taxon>Solanoideae</taxon>
        <taxon>Solaneae</taxon>
        <taxon>Solanum</taxon>
        <taxon>Solanum subgen. Lycopersicon</taxon>
    </lineage>
</organism>
<dbReference type="GO" id="GO:0005524">
    <property type="term" value="F:ATP binding"/>
    <property type="evidence" value="ECO:0007669"/>
    <property type="project" value="UniProtKB-KW"/>
</dbReference>
<dbReference type="SMR" id="A0A3Q7J7A4"/>
<keyword evidence="6 7" id="KW-0009">Actin-binding</keyword>